<protein>
    <submittedName>
        <fullName evidence="1">Uncharacterized protein</fullName>
    </submittedName>
</protein>
<keyword evidence="2" id="KW-1185">Reference proteome</keyword>
<comment type="caution">
    <text evidence="1">The sequence shown here is derived from an EMBL/GenBank/DDBJ whole genome shotgun (WGS) entry which is preliminary data.</text>
</comment>
<reference evidence="2" key="1">
    <citation type="journal article" date="2022" name="Mol. Ecol. Resour.">
        <title>The genomes of chicory, endive, great burdock and yacon provide insights into Asteraceae palaeo-polyploidization history and plant inulin production.</title>
        <authorList>
            <person name="Fan W."/>
            <person name="Wang S."/>
            <person name="Wang H."/>
            <person name="Wang A."/>
            <person name="Jiang F."/>
            <person name="Liu H."/>
            <person name="Zhao H."/>
            <person name="Xu D."/>
            <person name="Zhang Y."/>
        </authorList>
    </citation>
    <scope>NUCLEOTIDE SEQUENCE [LARGE SCALE GENOMIC DNA]</scope>
    <source>
        <strain evidence="2">cv. Yunnan</strain>
    </source>
</reference>
<evidence type="ECO:0000313" key="1">
    <source>
        <dbReference type="EMBL" id="KAI3754342.1"/>
    </source>
</evidence>
<dbReference type="EMBL" id="CM042035">
    <property type="protein sequence ID" value="KAI3754342.1"/>
    <property type="molecule type" value="Genomic_DNA"/>
</dbReference>
<sequence>MLIRSDVNRNEYNMTNPTTGYERKLTKEQEVRHVLTEEVAAILKSTLPIALAEALKVVSLEKNETEGGKDKEENKLVKENENYDTDGELQGM</sequence>
<reference evidence="1 2" key="2">
    <citation type="journal article" date="2022" name="Mol. Ecol. Resour.">
        <title>The genomes of chicory, endive, great burdock and yacon provide insights into Asteraceae paleo-polyploidization history and plant inulin production.</title>
        <authorList>
            <person name="Fan W."/>
            <person name="Wang S."/>
            <person name="Wang H."/>
            <person name="Wang A."/>
            <person name="Jiang F."/>
            <person name="Liu H."/>
            <person name="Zhao H."/>
            <person name="Xu D."/>
            <person name="Zhang Y."/>
        </authorList>
    </citation>
    <scope>NUCLEOTIDE SEQUENCE [LARGE SCALE GENOMIC DNA]</scope>
    <source>
        <strain evidence="2">cv. Yunnan</strain>
        <tissue evidence="1">Leaves</tissue>
    </source>
</reference>
<name>A0ACB9E6D4_9ASTR</name>
<accession>A0ACB9E6D4</accession>
<dbReference type="Proteomes" id="UP001056120">
    <property type="component" value="Linkage Group LG18"/>
</dbReference>
<evidence type="ECO:0000313" key="2">
    <source>
        <dbReference type="Proteomes" id="UP001056120"/>
    </source>
</evidence>
<organism evidence="1 2">
    <name type="scientific">Smallanthus sonchifolius</name>
    <dbReference type="NCBI Taxonomy" id="185202"/>
    <lineage>
        <taxon>Eukaryota</taxon>
        <taxon>Viridiplantae</taxon>
        <taxon>Streptophyta</taxon>
        <taxon>Embryophyta</taxon>
        <taxon>Tracheophyta</taxon>
        <taxon>Spermatophyta</taxon>
        <taxon>Magnoliopsida</taxon>
        <taxon>eudicotyledons</taxon>
        <taxon>Gunneridae</taxon>
        <taxon>Pentapetalae</taxon>
        <taxon>asterids</taxon>
        <taxon>campanulids</taxon>
        <taxon>Asterales</taxon>
        <taxon>Asteraceae</taxon>
        <taxon>Asteroideae</taxon>
        <taxon>Heliantheae alliance</taxon>
        <taxon>Millerieae</taxon>
        <taxon>Smallanthus</taxon>
    </lineage>
</organism>
<gene>
    <name evidence="1" type="ORF">L1987_54124</name>
</gene>
<proteinExistence type="predicted"/>